<name>A0ABY2UQ65_9GAMM</name>
<dbReference type="InterPro" id="IPR013520">
    <property type="entry name" value="Ribonucl_H"/>
</dbReference>
<reference evidence="5 6" key="1">
    <citation type="submission" date="2019-05" db="EMBL/GenBank/DDBJ databases">
        <title>Microbulbifer harenosus sp. nov., an alginate-degrading bacterium isolated from coastal sand.</title>
        <authorList>
            <person name="Huang H."/>
            <person name="Mo K."/>
            <person name="Bao S."/>
        </authorList>
    </citation>
    <scope>NUCLEOTIDE SEQUENCE [LARGE SCALE GENOMIC DNA]</scope>
    <source>
        <strain evidence="5 6">HB161719</strain>
    </source>
</reference>
<dbReference type="Proteomes" id="UP000306791">
    <property type="component" value="Unassembled WGS sequence"/>
</dbReference>
<dbReference type="InterPro" id="IPR047201">
    <property type="entry name" value="ERI-1_3'hExo-like"/>
</dbReference>
<dbReference type="CDD" id="cd06133">
    <property type="entry name" value="ERI-1_3'hExo_like"/>
    <property type="match status" value="1"/>
</dbReference>
<dbReference type="RefSeq" id="WP_138234332.1">
    <property type="nucleotide sequence ID" value="NZ_CP185860.1"/>
</dbReference>
<feature type="domain" description="Exonuclease" evidence="4">
    <location>
        <begin position="6"/>
        <end position="189"/>
    </location>
</feature>
<evidence type="ECO:0000259" key="4">
    <source>
        <dbReference type="SMART" id="SM00479"/>
    </source>
</evidence>
<evidence type="ECO:0000313" key="6">
    <source>
        <dbReference type="Proteomes" id="UP000306791"/>
    </source>
</evidence>
<comment type="caution">
    <text evidence="5">The sequence shown here is derived from an EMBL/GenBank/DDBJ whole genome shotgun (WGS) entry which is preliminary data.</text>
</comment>
<dbReference type="Pfam" id="PF00929">
    <property type="entry name" value="RNase_T"/>
    <property type="match status" value="1"/>
</dbReference>
<dbReference type="Gene3D" id="3.30.420.10">
    <property type="entry name" value="Ribonuclease H-like superfamily/Ribonuclease H"/>
    <property type="match status" value="1"/>
</dbReference>
<dbReference type="EMBL" id="VANI01000004">
    <property type="protein sequence ID" value="TLM79159.1"/>
    <property type="molecule type" value="Genomic_DNA"/>
</dbReference>
<dbReference type="InterPro" id="IPR036397">
    <property type="entry name" value="RNaseH_sf"/>
</dbReference>
<keyword evidence="2" id="KW-0378">Hydrolase</keyword>
<dbReference type="GO" id="GO:0004527">
    <property type="term" value="F:exonuclease activity"/>
    <property type="evidence" value="ECO:0007669"/>
    <property type="project" value="UniProtKB-KW"/>
</dbReference>
<dbReference type="PANTHER" id="PTHR23044">
    <property type="entry name" value="3'-5' EXONUCLEASE ERI1-RELATED"/>
    <property type="match status" value="1"/>
</dbReference>
<sequence>MKSGINLLLLDLECTCNDQPPLPSEDMEIIEIGAVVGKLRLDSFELLGRRQIYVLPQWHQALTPFCKDLTGIQQQDVDQAPPLKEAIQLLECWMADYDVRIWGSWGKFDQRHFSSETRLKELQSPLEPLQHINMKQLFARKRGHRVGLARAVQLSGLEFLGRHHSGVDDARNIAQLLENDGLLREAVLARL</sequence>
<evidence type="ECO:0000256" key="3">
    <source>
        <dbReference type="ARBA" id="ARBA00022839"/>
    </source>
</evidence>
<proteinExistence type="predicted"/>
<evidence type="ECO:0000256" key="2">
    <source>
        <dbReference type="ARBA" id="ARBA00022801"/>
    </source>
</evidence>
<dbReference type="InterPro" id="IPR051274">
    <property type="entry name" value="3-5_Exoribonuclease"/>
</dbReference>
<protein>
    <submittedName>
        <fullName evidence="5">Exonuclease domain-containing protein</fullName>
    </submittedName>
</protein>
<accession>A0ABY2UQ65</accession>
<dbReference type="InterPro" id="IPR012337">
    <property type="entry name" value="RNaseH-like_sf"/>
</dbReference>
<organism evidence="5 6">
    <name type="scientific">Microbulbifer harenosus</name>
    <dbReference type="NCBI Taxonomy" id="2576840"/>
    <lineage>
        <taxon>Bacteria</taxon>
        <taxon>Pseudomonadati</taxon>
        <taxon>Pseudomonadota</taxon>
        <taxon>Gammaproteobacteria</taxon>
        <taxon>Cellvibrionales</taxon>
        <taxon>Microbulbiferaceae</taxon>
        <taxon>Microbulbifer</taxon>
    </lineage>
</organism>
<dbReference type="SUPFAM" id="SSF53098">
    <property type="entry name" value="Ribonuclease H-like"/>
    <property type="match status" value="1"/>
</dbReference>
<evidence type="ECO:0000313" key="5">
    <source>
        <dbReference type="EMBL" id="TLM79159.1"/>
    </source>
</evidence>
<keyword evidence="3 5" id="KW-0269">Exonuclease</keyword>
<evidence type="ECO:0000256" key="1">
    <source>
        <dbReference type="ARBA" id="ARBA00022722"/>
    </source>
</evidence>
<keyword evidence="6" id="KW-1185">Reference proteome</keyword>
<dbReference type="PANTHER" id="PTHR23044:SF61">
    <property type="entry name" value="3'-5' EXORIBONUCLEASE 1-RELATED"/>
    <property type="match status" value="1"/>
</dbReference>
<keyword evidence="1" id="KW-0540">Nuclease</keyword>
<gene>
    <name evidence="5" type="ORF">FDY93_03365</name>
</gene>
<dbReference type="SMART" id="SM00479">
    <property type="entry name" value="EXOIII"/>
    <property type="match status" value="1"/>
</dbReference>